<feature type="domain" description="FAD-binding" evidence="2">
    <location>
        <begin position="2"/>
        <end position="346"/>
    </location>
</feature>
<keyword evidence="1" id="KW-0560">Oxidoreductase</keyword>
<evidence type="ECO:0000259" key="2">
    <source>
        <dbReference type="Pfam" id="PF01494"/>
    </source>
</evidence>
<dbReference type="Proteomes" id="UP000809829">
    <property type="component" value="Unassembled WGS sequence"/>
</dbReference>
<evidence type="ECO:0000313" key="3">
    <source>
        <dbReference type="EMBL" id="MBM7704623.1"/>
    </source>
</evidence>
<organism evidence="3 4">
    <name type="scientific">Priestia iocasae</name>
    <dbReference type="NCBI Taxonomy" id="2291674"/>
    <lineage>
        <taxon>Bacteria</taxon>
        <taxon>Bacillati</taxon>
        <taxon>Bacillota</taxon>
        <taxon>Bacilli</taxon>
        <taxon>Bacillales</taxon>
        <taxon>Bacillaceae</taxon>
        <taxon>Priestia</taxon>
    </lineage>
</organism>
<dbReference type="SUPFAM" id="SSF51905">
    <property type="entry name" value="FAD/NAD(P)-binding domain"/>
    <property type="match status" value="1"/>
</dbReference>
<dbReference type="Pfam" id="PF01494">
    <property type="entry name" value="FAD_binding_3"/>
    <property type="match status" value="1"/>
</dbReference>
<dbReference type="InterPro" id="IPR002938">
    <property type="entry name" value="FAD-bd"/>
</dbReference>
<dbReference type="Gene3D" id="3.30.70.2450">
    <property type="match status" value="1"/>
</dbReference>
<proteinExistence type="predicted"/>
<accession>A0ABS2QYP9</accession>
<name>A0ABS2QYP9_9BACI</name>
<dbReference type="InterPro" id="IPR036188">
    <property type="entry name" value="FAD/NAD-bd_sf"/>
</dbReference>
<sequence>MKTNVLIHGGGIGGLTVALKLAKCGIDVCVAEQLKGPSHSYKGELLQPKSLDIFHRMGIFGRVQRISHKINHIDVIEMITEQNDVKKIGQTKMSYDVIDYPFNYAFMTPHEELKDVLLKEAQAYPSFHYLQPARFQGFHKNGARLKMANGEIDIQADFYIGAEGRKSKTREEMNVNRKEHTYDHHFLTVTFPRPPSMTEGKIISTPDTFLGLFPLPNNMVRTVYLIPSGEYKNIRQKEISFLHQKYIELCPELDGYVTQLTDWKLIQLMIPVHFHADQYVKDNIAILGDAAHSVHPMAGEGMNLAIQDGDVLGELLCWMYKHNLTDHSYLTWYEKVRKPRTKEILKISHLSALAYSKPFKSFTTVRYRVMKQMTTDSKLHTKQMLNISGLGLWKENIVDRFIQIGLFPPRKNTKLATKGNHYFFHTADDYPWKIKGVNTHD</sequence>
<dbReference type="InterPro" id="IPR050631">
    <property type="entry name" value="PheA/TfdB_FAD_monoxygenase"/>
</dbReference>
<dbReference type="PANTHER" id="PTHR43476">
    <property type="entry name" value="3-(3-HYDROXY-PHENYL)PROPIONATE/3-HYDROXYCINNAMIC ACID HYDROXYLASE"/>
    <property type="match status" value="1"/>
</dbReference>
<evidence type="ECO:0000313" key="4">
    <source>
        <dbReference type="Proteomes" id="UP000809829"/>
    </source>
</evidence>
<protein>
    <submittedName>
        <fullName evidence="3">2-polyprenyl-6-methoxyphenol hydroxylase-like FAD-dependent oxidoreductase</fullName>
    </submittedName>
</protein>
<dbReference type="PRINTS" id="PR00420">
    <property type="entry name" value="RNGMNOXGNASE"/>
</dbReference>
<gene>
    <name evidence="3" type="ORF">JOC83_003480</name>
</gene>
<comment type="caution">
    <text evidence="3">The sequence shown here is derived from an EMBL/GenBank/DDBJ whole genome shotgun (WGS) entry which is preliminary data.</text>
</comment>
<keyword evidence="4" id="KW-1185">Reference proteome</keyword>
<dbReference type="EMBL" id="JAFBFC010000007">
    <property type="protein sequence ID" value="MBM7704623.1"/>
    <property type="molecule type" value="Genomic_DNA"/>
</dbReference>
<reference evidence="3 4" key="1">
    <citation type="submission" date="2021-01" db="EMBL/GenBank/DDBJ databases">
        <title>Genomic Encyclopedia of Type Strains, Phase IV (KMG-IV): sequencing the most valuable type-strain genomes for metagenomic binning, comparative biology and taxonomic classification.</title>
        <authorList>
            <person name="Goeker M."/>
        </authorList>
    </citation>
    <scope>NUCLEOTIDE SEQUENCE [LARGE SCALE GENOMIC DNA]</scope>
    <source>
        <strain evidence="3 4">DSM 104297</strain>
    </source>
</reference>
<evidence type="ECO:0000256" key="1">
    <source>
        <dbReference type="ARBA" id="ARBA00023002"/>
    </source>
</evidence>
<dbReference type="PANTHER" id="PTHR43476:SF5">
    <property type="entry name" value="FAD-DEPENDENT MONOOXYGENASE"/>
    <property type="match status" value="1"/>
</dbReference>
<dbReference type="Gene3D" id="3.50.50.60">
    <property type="entry name" value="FAD/NAD(P)-binding domain"/>
    <property type="match status" value="1"/>
</dbReference>
<dbReference type="RefSeq" id="WP_205188621.1">
    <property type="nucleotide sequence ID" value="NZ_JAFBFC010000007.1"/>
</dbReference>